<comment type="caution">
    <text evidence="2">The sequence shown here is derived from an EMBL/GenBank/DDBJ whole genome shotgun (WGS) entry which is preliminary data.</text>
</comment>
<dbReference type="AlphaFoldDB" id="A0AAD7S221"/>
<sequence length="100" mass="10626">MRSAQKQIVLLFAASDRPALTRAVHVEPGRCLGPSGRPKGRNRHNDGRGGNLTSAKLNQSSPGGPEDPGLKHGRFTLRSVYNHQEGPLLIQSGAPAPSLL</sequence>
<protein>
    <submittedName>
        <fullName evidence="2">Uncharacterized protein</fullName>
    </submittedName>
</protein>
<dbReference type="EMBL" id="JAINUG010000126">
    <property type="protein sequence ID" value="KAJ8394475.1"/>
    <property type="molecule type" value="Genomic_DNA"/>
</dbReference>
<organism evidence="2 3">
    <name type="scientific">Aldrovandia affinis</name>
    <dbReference type="NCBI Taxonomy" id="143900"/>
    <lineage>
        <taxon>Eukaryota</taxon>
        <taxon>Metazoa</taxon>
        <taxon>Chordata</taxon>
        <taxon>Craniata</taxon>
        <taxon>Vertebrata</taxon>
        <taxon>Euteleostomi</taxon>
        <taxon>Actinopterygii</taxon>
        <taxon>Neopterygii</taxon>
        <taxon>Teleostei</taxon>
        <taxon>Notacanthiformes</taxon>
        <taxon>Halosauridae</taxon>
        <taxon>Aldrovandia</taxon>
    </lineage>
</organism>
<dbReference type="Proteomes" id="UP001221898">
    <property type="component" value="Unassembled WGS sequence"/>
</dbReference>
<name>A0AAD7S221_9TELE</name>
<evidence type="ECO:0000256" key="1">
    <source>
        <dbReference type="SAM" id="MobiDB-lite"/>
    </source>
</evidence>
<proteinExistence type="predicted"/>
<evidence type="ECO:0000313" key="2">
    <source>
        <dbReference type="EMBL" id="KAJ8394475.1"/>
    </source>
</evidence>
<reference evidence="2" key="1">
    <citation type="journal article" date="2023" name="Science">
        <title>Genome structures resolve the early diversification of teleost fishes.</title>
        <authorList>
            <person name="Parey E."/>
            <person name="Louis A."/>
            <person name="Montfort J."/>
            <person name="Bouchez O."/>
            <person name="Roques C."/>
            <person name="Iampietro C."/>
            <person name="Lluch J."/>
            <person name="Castinel A."/>
            <person name="Donnadieu C."/>
            <person name="Desvignes T."/>
            <person name="Floi Bucao C."/>
            <person name="Jouanno E."/>
            <person name="Wen M."/>
            <person name="Mejri S."/>
            <person name="Dirks R."/>
            <person name="Jansen H."/>
            <person name="Henkel C."/>
            <person name="Chen W.J."/>
            <person name="Zahm M."/>
            <person name="Cabau C."/>
            <person name="Klopp C."/>
            <person name="Thompson A.W."/>
            <person name="Robinson-Rechavi M."/>
            <person name="Braasch I."/>
            <person name="Lecointre G."/>
            <person name="Bobe J."/>
            <person name="Postlethwait J.H."/>
            <person name="Berthelot C."/>
            <person name="Roest Crollius H."/>
            <person name="Guiguen Y."/>
        </authorList>
    </citation>
    <scope>NUCLEOTIDE SEQUENCE</scope>
    <source>
        <strain evidence="2">NC1722</strain>
    </source>
</reference>
<keyword evidence="3" id="KW-1185">Reference proteome</keyword>
<accession>A0AAD7S221</accession>
<evidence type="ECO:0000313" key="3">
    <source>
        <dbReference type="Proteomes" id="UP001221898"/>
    </source>
</evidence>
<feature type="region of interest" description="Disordered" evidence="1">
    <location>
        <begin position="28"/>
        <end position="78"/>
    </location>
</feature>
<feature type="compositionally biased region" description="Polar residues" evidence="1">
    <location>
        <begin position="52"/>
        <end position="62"/>
    </location>
</feature>
<gene>
    <name evidence="2" type="ORF">AAFF_G00046860</name>
</gene>